<dbReference type="SUPFAM" id="SSF53474">
    <property type="entry name" value="alpha/beta-Hydrolases"/>
    <property type="match status" value="1"/>
</dbReference>
<dbReference type="OrthoDB" id="3371334at2"/>
<evidence type="ECO:0000313" key="1">
    <source>
        <dbReference type="EMBL" id="ASO19107.1"/>
    </source>
</evidence>
<dbReference type="RefSeq" id="WP_157736698.1">
    <property type="nucleotide sequence ID" value="NZ_CP022521.1"/>
</dbReference>
<reference evidence="1 2" key="1">
    <citation type="submission" date="2017-07" db="EMBL/GenBank/DDBJ databases">
        <title>Complete genome sequence of Actinoalloteichus hoggarensis DSM 45943, type strain of Actinoalloteichus hoggarensis.</title>
        <authorList>
            <person name="Ruckert C."/>
            <person name="Nouioui I."/>
            <person name="Willmese J."/>
            <person name="van Wezel G."/>
            <person name="Klenk H.-P."/>
            <person name="Kalinowski J."/>
            <person name="Zotchev S.B."/>
        </authorList>
    </citation>
    <scope>NUCLEOTIDE SEQUENCE [LARGE SCALE GENOMIC DNA]</scope>
    <source>
        <strain evidence="1 2">DSM 45943</strain>
    </source>
</reference>
<sequence length="276" mass="29080">MDRLDVHVGGTRVAYLKSSADDDARAVVFVHGNSSSARTWLPQLTGDLGRRFRCFALDLPGHGHSDPAHHPADYSLPGYVAVLTGFMRELDIADAVVVGWSLGGQIVMEAAPELPDAAGFVVFGAPPVATPAQLSEAFLPNPDMAALFDDQVSEPEAKSVAGCFVATGSSFDVKEFVSDILSTDGAARTGLGASLGAGRFADEIAIVSALEQPLGIVHGEAEQLVSLAYLRKLDFPALWRDEVQVIPGVGHALHQEAPRQFAALLSEFVGEAVHVG</sequence>
<organism evidence="1 2">
    <name type="scientific">Actinoalloteichus hoggarensis</name>
    <dbReference type="NCBI Taxonomy" id="1470176"/>
    <lineage>
        <taxon>Bacteria</taxon>
        <taxon>Bacillati</taxon>
        <taxon>Actinomycetota</taxon>
        <taxon>Actinomycetes</taxon>
        <taxon>Pseudonocardiales</taxon>
        <taxon>Pseudonocardiaceae</taxon>
        <taxon>Actinoalloteichus</taxon>
    </lineage>
</organism>
<protein>
    <submittedName>
        <fullName evidence="1">4,5:9,10-diseco-3-hydroxy-5,9, 17-trioxoandrosta-1(10),2-diene-4-oate hydrolase</fullName>
        <ecNumber evidence="1">3.7.1.17</ecNumber>
    </submittedName>
</protein>
<dbReference type="PANTHER" id="PTHR43798:SF33">
    <property type="entry name" value="HYDROLASE, PUTATIVE (AFU_ORTHOLOGUE AFUA_2G14860)-RELATED"/>
    <property type="match status" value="1"/>
</dbReference>
<keyword evidence="2" id="KW-1185">Reference proteome</keyword>
<keyword evidence="1" id="KW-0378">Hydrolase</keyword>
<dbReference type="KEGG" id="ahg:AHOG_07295"/>
<dbReference type="GO" id="GO:0102296">
    <property type="term" value="F:4,5-9,10-diseco-3-hydroxy-5,9,17-trioxoandrosta-1(10),2-diene-4-oate hydrolase activity"/>
    <property type="evidence" value="ECO:0007669"/>
    <property type="project" value="UniProtKB-EC"/>
</dbReference>
<dbReference type="PRINTS" id="PR00111">
    <property type="entry name" value="ABHYDROLASE"/>
</dbReference>
<dbReference type="AlphaFoldDB" id="A0A221W007"/>
<dbReference type="EMBL" id="CP022521">
    <property type="protein sequence ID" value="ASO19107.1"/>
    <property type="molecule type" value="Genomic_DNA"/>
</dbReference>
<dbReference type="InterPro" id="IPR029058">
    <property type="entry name" value="AB_hydrolase_fold"/>
</dbReference>
<dbReference type="EC" id="3.7.1.17" evidence="1"/>
<evidence type="ECO:0000313" key="2">
    <source>
        <dbReference type="Proteomes" id="UP000204221"/>
    </source>
</evidence>
<gene>
    <name evidence="1" type="primary">hsaD4</name>
    <name evidence="1" type="ORF">AHOG_07295</name>
</gene>
<dbReference type="Gene3D" id="3.40.50.1820">
    <property type="entry name" value="alpha/beta hydrolase"/>
    <property type="match status" value="1"/>
</dbReference>
<dbReference type="PANTHER" id="PTHR43798">
    <property type="entry name" value="MONOACYLGLYCEROL LIPASE"/>
    <property type="match status" value="1"/>
</dbReference>
<accession>A0A221W007</accession>
<dbReference type="Proteomes" id="UP000204221">
    <property type="component" value="Chromosome"/>
</dbReference>
<proteinExistence type="predicted"/>
<dbReference type="InterPro" id="IPR050266">
    <property type="entry name" value="AB_hydrolase_sf"/>
</dbReference>
<name>A0A221W007_9PSEU</name>
<dbReference type="Pfam" id="PF12697">
    <property type="entry name" value="Abhydrolase_6"/>
    <property type="match status" value="1"/>
</dbReference>
<dbReference type="GO" id="GO:0016020">
    <property type="term" value="C:membrane"/>
    <property type="evidence" value="ECO:0007669"/>
    <property type="project" value="TreeGrafter"/>
</dbReference>
<dbReference type="InterPro" id="IPR000073">
    <property type="entry name" value="AB_hydrolase_1"/>
</dbReference>